<evidence type="ECO:0000313" key="2">
    <source>
        <dbReference type="Proteomes" id="UP000676194"/>
    </source>
</evidence>
<organism evidence="1 2">
    <name type="scientific">Telmatocola sphagniphila</name>
    <dbReference type="NCBI Taxonomy" id="1123043"/>
    <lineage>
        <taxon>Bacteria</taxon>
        <taxon>Pseudomonadati</taxon>
        <taxon>Planctomycetota</taxon>
        <taxon>Planctomycetia</taxon>
        <taxon>Gemmatales</taxon>
        <taxon>Gemmataceae</taxon>
    </lineage>
</organism>
<proteinExistence type="predicted"/>
<keyword evidence="2" id="KW-1185">Reference proteome</keyword>
<dbReference type="InterPro" id="IPR013785">
    <property type="entry name" value="Aldolase_TIM"/>
</dbReference>
<dbReference type="KEGG" id="tsph:KIH39_11385"/>
<name>A0A8E6F067_9BACT</name>
<evidence type="ECO:0000313" key="1">
    <source>
        <dbReference type="EMBL" id="QVL34478.1"/>
    </source>
</evidence>
<dbReference type="PANTHER" id="PTHR21089">
    <property type="entry name" value="SHIKIMATE DEHYDROGENASE"/>
    <property type="match status" value="1"/>
</dbReference>
<dbReference type="GO" id="GO:0019632">
    <property type="term" value="P:shikimate metabolic process"/>
    <property type="evidence" value="ECO:0007669"/>
    <property type="project" value="TreeGrafter"/>
</dbReference>
<dbReference type="RefSeq" id="WP_213499502.1">
    <property type="nucleotide sequence ID" value="NZ_CP074694.1"/>
</dbReference>
<sequence>MICITIAQESRRLLLADMLNASMIGADLLEIRLDALENAPIFEELISAKRKPLLFSCRRKQDGGQWSGSEEERLILLRQAVLCKADYVEIEVDAADQIRPYPGCQRVISYTNLKETPADIADICEEMKTKKPDVLKLTCKARTPEEAWPLVQLLAKSTIPTVVVGLGRPGLMLAILDRKIGAPWTLAALEKGMEAYPGQPTISDLENLYAYRAISKSTKLIGVTGMSEKDQILCGLLNAGFSETPAPTRCWPLQVGNWKLFRKIIEAVKLQGVAVEDDFIENVHEAAFLDEQARAPVQAADWMSPGDQGWRGSNLLGEVTAKLFLEVFQAKEPENPQPLKDKTIVVAGDTAPGRMVVARLKEQGALMILASKDRQNGPRLAVALGARFILWEAIYQTFHDGLIVAGEPQPEEGDDSQELILHPGYLRQGMVVVDLQAGLRGSKFLREAELRGCKTLTTGDLLVEKVRLVVSRVTGLEISTTPLKEKWNQWVSVEE</sequence>
<dbReference type="GO" id="GO:0009423">
    <property type="term" value="P:chorismate biosynthetic process"/>
    <property type="evidence" value="ECO:0007669"/>
    <property type="project" value="TreeGrafter"/>
</dbReference>
<dbReference type="Gene3D" id="3.40.50.720">
    <property type="entry name" value="NAD(P)-binding Rossmann-like Domain"/>
    <property type="match status" value="1"/>
</dbReference>
<accession>A0A8E6F067</accession>
<gene>
    <name evidence="1" type="ORF">KIH39_11385</name>
</gene>
<dbReference type="GO" id="GO:0003855">
    <property type="term" value="F:3-dehydroquinate dehydratase activity"/>
    <property type="evidence" value="ECO:0007669"/>
    <property type="project" value="UniProtKB-EC"/>
</dbReference>
<dbReference type="PANTHER" id="PTHR21089:SF1">
    <property type="entry name" value="BIFUNCTIONAL 3-DEHYDROQUINATE DEHYDRATASE_SHIKIMATE DEHYDROGENASE, CHLOROPLASTIC"/>
    <property type="match status" value="1"/>
</dbReference>
<dbReference type="Gene3D" id="3.20.20.70">
    <property type="entry name" value="Aldolase class I"/>
    <property type="match status" value="1"/>
</dbReference>
<protein>
    <submittedName>
        <fullName evidence="1">Type I 3-dehydroquinate dehydratase</fullName>
        <ecNumber evidence="1">4.2.1.10</ecNumber>
    </submittedName>
</protein>
<dbReference type="InterPro" id="IPR001381">
    <property type="entry name" value="DHquinase_I"/>
</dbReference>
<dbReference type="SUPFAM" id="SSF51569">
    <property type="entry name" value="Aldolase"/>
    <property type="match status" value="1"/>
</dbReference>
<dbReference type="CDD" id="cd00502">
    <property type="entry name" value="DHQase_I"/>
    <property type="match status" value="1"/>
</dbReference>
<dbReference type="SUPFAM" id="SSF51735">
    <property type="entry name" value="NAD(P)-binding Rossmann-fold domains"/>
    <property type="match status" value="1"/>
</dbReference>
<dbReference type="InterPro" id="IPR022893">
    <property type="entry name" value="Shikimate_DH_fam"/>
</dbReference>
<dbReference type="InterPro" id="IPR036291">
    <property type="entry name" value="NAD(P)-bd_dom_sf"/>
</dbReference>
<dbReference type="EC" id="4.2.1.10" evidence="1"/>
<dbReference type="Pfam" id="PF01487">
    <property type="entry name" value="DHquinase_I"/>
    <property type="match status" value="1"/>
</dbReference>
<reference evidence="1" key="1">
    <citation type="submission" date="2021-05" db="EMBL/GenBank/DDBJ databases">
        <title>Complete genome sequence of the cellulolytic planctomycete Telmatocola sphagniphila SP2T and characterization of the first cellulase from planctomycetes.</title>
        <authorList>
            <person name="Rakitin A.L."/>
            <person name="Beletsky A.V."/>
            <person name="Naumoff D.G."/>
            <person name="Kulichevskaya I.S."/>
            <person name="Mardanov A.V."/>
            <person name="Ravin N.V."/>
            <person name="Dedysh S.N."/>
        </authorList>
    </citation>
    <scope>NUCLEOTIDE SEQUENCE</scope>
    <source>
        <strain evidence="1">SP2T</strain>
    </source>
</reference>
<dbReference type="EMBL" id="CP074694">
    <property type="protein sequence ID" value="QVL34478.1"/>
    <property type="molecule type" value="Genomic_DNA"/>
</dbReference>
<dbReference type="GO" id="GO:0004764">
    <property type="term" value="F:shikimate 3-dehydrogenase (NADP+) activity"/>
    <property type="evidence" value="ECO:0007669"/>
    <property type="project" value="InterPro"/>
</dbReference>
<keyword evidence="1" id="KW-0456">Lyase</keyword>
<dbReference type="Proteomes" id="UP000676194">
    <property type="component" value="Chromosome"/>
</dbReference>
<dbReference type="AlphaFoldDB" id="A0A8E6F067"/>